<evidence type="ECO:0000313" key="3">
    <source>
        <dbReference type="Proteomes" id="UP000292052"/>
    </source>
</evidence>
<protein>
    <submittedName>
        <fullName evidence="2">Uncharacterized protein</fullName>
    </submittedName>
</protein>
<sequence length="73" mass="8296">MFTKMGSRRREKNRNKSKRFGLNGTMPDVPEDFFAIANGLEHEPTANQDGTTHLYRHRFTLATITGFIAPTQA</sequence>
<reference evidence="2 3" key="1">
    <citation type="submission" date="2017-03" db="EMBL/GenBank/DDBJ databases">
        <title>Genome of the blue death feigning beetle - Asbolus verrucosus.</title>
        <authorList>
            <person name="Rider S.D."/>
        </authorList>
    </citation>
    <scope>NUCLEOTIDE SEQUENCE [LARGE SCALE GENOMIC DNA]</scope>
    <source>
        <strain evidence="2">Butters</strain>
        <tissue evidence="2">Head and leg muscle</tissue>
    </source>
</reference>
<organism evidence="2 3">
    <name type="scientific">Asbolus verrucosus</name>
    <name type="common">Desert ironclad beetle</name>
    <dbReference type="NCBI Taxonomy" id="1661398"/>
    <lineage>
        <taxon>Eukaryota</taxon>
        <taxon>Metazoa</taxon>
        <taxon>Ecdysozoa</taxon>
        <taxon>Arthropoda</taxon>
        <taxon>Hexapoda</taxon>
        <taxon>Insecta</taxon>
        <taxon>Pterygota</taxon>
        <taxon>Neoptera</taxon>
        <taxon>Endopterygota</taxon>
        <taxon>Coleoptera</taxon>
        <taxon>Polyphaga</taxon>
        <taxon>Cucujiformia</taxon>
        <taxon>Tenebrionidae</taxon>
        <taxon>Pimeliinae</taxon>
        <taxon>Asbolus</taxon>
    </lineage>
</organism>
<comment type="caution">
    <text evidence="2">The sequence shown here is derived from an EMBL/GenBank/DDBJ whole genome shotgun (WGS) entry which is preliminary data.</text>
</comment>
<dbReference type="Proteomes" id="UP000292052">
    <property type="component" value="Unassembled WGS sequence"/>
</dbReference>
<evidence type="ECO:0000313" key="2">
    <source>
        <dbReference type="EMBL" id="RZC43297.1"/>
    </source>
</evidence>
<gene>
    <name evidence="2" type="ORF">BDFB_013417</name>
</gene>
<feature type="region of interest" description="Disordered" evidence="1">
    <location>
        <begin position="1"/>
        <end position="25"/>
    </location>
</feature>
<accession>A0A482WEE1</accession>
<evidence type="ECO:0000256" key="1">
    <source>
        <dbReference type="SAM" id="MobiDB-lite"/>
    </source>
</evidence>
<name>A0A482WEE1_ASBVE</name>
<keyword evidence="3" id="KW-1185">Reference proteome</keyword>
<feature type="compositionally biased region" description="Basic residues" evidence="1">
    <location>
        <begin position="1"/>
        <end position="19"/>
    </location>
</feature>
<dbReference type="EMBL" id="QDEB01000293">
    <property type="protein sequence ID" value="RZC43297.1"/>
    <property type="molecule type" value="Genomic_DNA"/>
</dbReference>
<dbReference type="AlphaFoldDB" id="A0A482WEE1"/>
<proteinExistence type="predicted"/>